<evidence type="ECO:0000313" key="2">
    <source>
        <dbReference type="EMBL" id="KAH7150201.1"/>
    </source>
</evidence>
<evidence type="ECO:0000313" key="3">
    <source>
        <dbReference type="Proteomes" id="UP000717696"/>
    </source>
</evidence>
<dbReference type="InterPro" id="IPR011009">
    <property type="entry name" value="Kinase-like_dom_sf"/>
</dbReference>
<dbReference type="Proteomes" id="UP000717696">
    <property type="component" value="Unassembled WGS sequence"/>
</dbReference>
<sequence length="405" mass="45183">MSSPPATGSPNGQSDSSSIVYHHEPFDEFRSRVLVLALTDIWPSSIPDEITIERLRGGGFNRIIGLTRHHYDAGIDIQTQYVLRIPRFDAAQVESEIASVQFVRQHTNIPALEMVAFDATDQNALGFPYAVQVRVAGADLHSSFPKLSRADRCKVAQELGSIYRQMLALRSSVAGRLVLLPGQKCLGAPPYVAPLRLMDSQLPTPYGDSPMAESVHDLLVTNFQAQKARRLKWYPLDLLSPKLLDRFCLMTSELDDVGWFAGVHYSIAHLDLAPRNVLVNPTSDTQLPIISGVLDWDSAVLAPMFMSCAPPMWIWAWQDDEDENERTANDEPPTPEGVQLKLAFEEAAGNDFVRFAYEPAYRLARRLLLFAIDGIQSDEDFREAEAMLQEWAGIHQTGTRPKPAI</sequence>
<dbReference type="PANTHER" id="PTHR21310">
    <property type="entry name" value="AMINOGLYCOSIDE PHOSPHOTRANSFERASE-RELATED-RELATED"/>
    <property type="match status" value="1"/>
</dbReference>
<keyword evidence="3" id="KW-1185">Reference proteome</keyword>
<protein>
    <recommendedName>
        <fullName evidence="1">Aminoglycoside phosphotransferase domain-containing protein</fullName>
    </recommendedName>
</protein>
<feature type="domain" description="Aminoglycoside phosphotransferase" evidence="1">
    <location>
        <begin position="80"/>
        <end position="307"/>
    </location>
</feature>
<proteinExistence type="predicted"/>
<organism evidence="2 3">
    <name type="scientific">Dactylonectria estremocensis</name>
    <dbReference type="NCBI Taxonomy" id="1079267"/>
    <lineage>
        <taxon>Eukaryota</taxon>
        <taxon>Fungi</taxon>
        <taxon>Dikarya</taxon>
        <taxon>Ascomycota</taxon>
        <taxon>Pezizomycotina</taxon>
        <taxon>Sordariomycetes</taxon>
        <taxon>Hypocreomycetidae</taxon>
        <taxon>Hypocreales</taxon>
        <taxon>Nectriaceae</taxon>
        <taxon>Dactylonectria</taxon>
    </lineage>
</organism>
<dbReference type="Pfam" id="PF01636">
    <property type="entry name" value="APH"/>
    <property type="match status" value="1"/>
</dbReference>
<reference evidence="2" key="1">
    <citation type="journal article" date="2021" name="Nat. Commun.">
        <title>Genetic determinants of endophytism in the Arabidopsis root mycobiome.</title>
        <authorList>
            <person name="Mesny F."/>
            <person name="Miyauchi S."/>
            <person name="Thiergart T."/>
            <person name="Pickel B."/>
            <person name="Atanasova L."/>
            <person name="Karlsson M."/>
            <person name="Huettel B."/>
            <person name="Barry K.W."/>
            <person name="Haridas S."/>
            <person name="Chen C."/>
            <person name="Bauer D."/>
            <person name="Andreopoulos W."/>
            <person name="Pangilinan J."/>
            <person name="LaButti K."/>
            <person name="Riley R."/>
            <person name="Lipzen A."/>
            <person name="Clum A."/>
            <person name="Drula E."/>
            <person name="Henrissat B."/>
            <person name="Kohler A."/>
            <person name="Grigoriev I.V."/>
            <person name="Martin F.M."/>
            <person name="Hacquard S."/>
        </authorList>
    </citation>
    <scope>NUCLEOTIDE SEQUENCE</scope>
    <source>
        <strain evidence="2">MPI-CAGE-AT-0021</strain>
    </source>
</reference>
<name>A0A9P9JAB3_9HYPO</name>
<dbReference type="InterPro" id="IPR002575">
    <property type="entry name" value="Aminoglycoside_PTrfase"/>
</dbReference>
<dbReference type="EMBL" id="JAGMUU010000006">
    <property type="protein sequence ID" value="KAH7150201.1"/>
    <property type="molecule type" value="Genomic_DNA"/>
</dbReference>
<accession>A0A9P9JAB3</accession>
<dbReference type="PANTHER" id="PTHR21310:SF56">
    <property type="entry name" value="AMINOGLYCOSIDE PHOSPHOTRANSFERASE DOMAIN-CONTAINING PROTEIN"/>
    <property type="match status" value="1"/>
</dbReference>
<dbReference type="OrthoDB" id="10003767at2759"/>
<dbReference type="InterPro" id="IPR051678">
    <property type="entry name" value="AGP_Transferase"/>
</dbReference>
<gene>
    <name evidence="2" type="ORF">B0J13DRAFT_620525</name>
</gene>
<dbReference type="AlphaFoldDB" id="A0A9P9JAB3"/>
<comment type="caution">
    <text evidence="2">The sequence shown here is derived from an EMBL/GenBank/DDBJ whole genome shotgun (WGS) entry which is preliminary data.</text>
</comment>
<evidence type="ECO:0000259" key="1">
    <source>
        <dbReference type="Pfam" id="PF01636"/>
    </source>
</evidence>
<dbReference type="SUPFAM" id="SSF56112">
    <property type="entry name" value="Protein kinase-like (PK-like)"/>
    <property type="match status" value="1"/>
</dbReference>